<evidence type="ECO:0000259" key="3">
    <source>
        <dbReference type="Pfam" id="PF13518"/>
    </source>
</evidence>
<accession>T1JZV9</accession>
<dbReference type="HOGENOM" id="CLU_1527135_0_0_1"/>
<dbReference type="EnsemblMetazoa" id="tetur03g05420.1">
    <property type="protein sequence ID" value="tetur03g05420.1"/>
    <property type="gene ID" value="tetur03g05420"/>
</dbReference>
<dbReference type="InterPro" id="IPR009057">
    <property type="entry name" value="Homeodomain-like_sf"/>
</dbReference>
<keyword evidence="5" id="KW-1185">Reference proteome</keyword>
<dbReference type="InterPro" id="IPR055247">
    <property type="entry name" value="InsJ-like_HTH"/>
</dbReference>
<dbReference type="GO" id="GO:0005634">
    <property type="term" value="C:nucleus"/>
    <property type="evidence" value="ECO:0007669"/>
    <property type="project" value="UniProtKB-SubCell"/>
</dbReference>
<dbReference type="Gene3D" id="1.10.10.60">
    <property type="entry name" value="Homeodomain-like"/>
    <property type="match status" value="1"/>
</dbReference>
<comment type="subcellular location">
    <subcellularLocation>
        <location evidence="1">Nucleus</location>
    </subcellularLocation>
</comment>
<dbReference type="Pfam" id="PF13518">
    <property type="entry name" value="HTH_28"/>
    <property type="match status" value="1"/>
</dbReference>
<sequence length="176" mass="20167">MTKGKLRTSSSKPDHYSIIESHNNGHTMDELCSKYGLKRSTINRIIKNYEHSGLSLVIKTKGSKPKLTKDQFSKVFCYYNSSPRTLMDIQKFIYYMFGVTVSKNTVSNYLKRARDLNPGLLFDIDYPNNYIKSQKPISDEEISPTQSTETHDSITSIMECSLITDDTESEFSFNSE</sequence>
<feature type="region of interest" description="Disordered" evidence="2">
    <location>
        <begin position="1"/>
        <end position="21"/>
    </location>
</feature>
<feature type="domain" description="Insertion element IS150 protein InsJ-like helix-turn-helix" evidence="3">
    <location>
        <begin position="18"/>
        <end position="62"/>
    </location>
</feature>
<evidence type="ECO:0000256" key="1">
    <source>
        <dbReference type="ARBA" id="ARBA00004123"/>
    </source>
</evidence>
<dbReference type="AlphaFoldDB" id="T1JZV9"/>
<reference evidence="5" key="1">
    <citation type="submission" date="2011-08" db="EMBL/GenBank/DDBJ databases">
        <authorList>
            <person name="Rombauts S."/>
        </authorList>
    </citation>
    <scope>NUCLEOTIDE SEQUENCE</scope>
    <source>
        <strain evidence="5">London</strain>
    </source>
</reference>
<evidence type="ECO:0000313" key="5">
    <source>
        <dbReference type="Proteomes" id="UP000015104"/>
    </source>
</evidence>
<proteinExistence type="predicted"/>
<organism evidence="4 5">
    <name type="scientific">Tetranychus urticae</name>
    <name type="common">Two-spotted spider mite</name>
    <dbReference type="NCBI Taxonomy" id="32264"/>
    <lineage>
        <taxon>Eukaryota</taxon>
        <taxon>Metazoa</taxon>
        <taxon>Ecdysozoa</taxon>
        <taxon>Arthropoda</taxon>
        <taxon>Chelicerata</taxon>
        <taxon>Arachnida</taxon>
        <taxon>Acari</taxon>
        <taxon>Acariformes</taxon>
        <taxon>Trombidiformes</taxon>
        <taxon>Prostigmata</taxon>
        <taxon>Eleutherengona</taxon>
        <taxon>Raphignathae</taxon>
        <taxon>Tetranychoidea</taxon>
        <taxon>Tetranychidae</taxon>
        <taxon>Tetranychus</taxon>
    </lineage>
</organism>
<protein>
    <recommendedName>
        <fullName evidence="3">Insertion element IS150 protein InsJ-like helix-turn-helix domain-containing protein</fullName>
    </recommendedName>
</protein>
<dbReference type="EMBL" id="CAEY01001127">
    <property type="status" value="NOT_ANNOTATED_CDS"/>
    <property type="molecule type" value="Genomic_DNA"/>
</dbReference>
<dbReference type="SUPFAM" id="SSF46689">
    <property type="entry name" value="Homeodomain-like"/>
    <property type="match status" value="1"/>
</dbReference>
<evidence type="ECO:0000256" key="2">
    <source>
        <dbReference type="SAM" id="MobiDB-lite"/>
    </source>
</evidence>
<evidence type="ECO:0000313" key="4">
    <source>
        <dbReference type="EnsemblMetazoa" id="tetur03g05420.1"/>
    </source>
</evidence>
<name>T1JZV9_TETUR</name>
<reference evidence="4" key="2">
    <citation type="submission" date="2015-06" db="UniProtKB">
        <authorList>
            <consortium name="EnsemblMetazoa"/>
        </authorList>
    </citation>
    <scope>IDENTIFICATION</scope>
</reference>
<dbReference type="Proteomes" id="UP000015104">
    <property type="component" value="Unassembled WGS sequence"/>
</dbReference>